<dbReference type="OrthoDB" id="160172at2759"/>
<dbReference type="Gene3D" id="2.40.10.10">
    <property type="entry name" value="Trypsin-like serine proteases"/>
    <property type="match status" value="2"/>
</dbReference>
<dbReference type="InterPro" id="IPR018114">
    <property type="entry name" value="TRYPSIN_HIS"/>
</dbReference>
<keyword evidence="3" id="KW-1015">Disulfide bond</keyword>
<accession>A0A8K1CLP2</accession>
<dbReference type="SMART" id="SM00020">
    <property type="entry name" value="Tryp_SPc"/>
    <property type="match status" value="1"/>
</dbReference>
<dbReference type="AlphaFoldDB" id="A0A8K1CLP2"/>
<dbReference type="PANTHER" id="PTHR24276:SF98">
    <property type="entry name" value="FI18310P1-RELATED"/>
    <property type="match status" value="1"/>
</dbReference>
<keyword evidence="1" id="KW-0732">Signal</keyword>
<dbReference type="GO" id="GO:0004252">
    <property type="term" value="F:serine-type endopeptidase activity"/>
    <property type="evidence" value="ECO:0007669"/>
    <property type="project" value="InterPro"/>
</dbReference>
<name>A0A8K1CLP2_PYTOL</name>
<dbReference type="InterPro" id="IPR001254">
    <property type="entry name" value="Trypsin_dom"/>
</dbReference>
<evidence type="ECO:0000256" key="2">
    <source>
        <dbReference type="ARBA" id="ARBA00023026"/>
    </source>
</evidence>
<organism evidence="6 7">
    <name type="scientific">Pythium oligandrum</name>
    <name type="common">Mycoparasitic fungus</name>
    <dbReference type="NCBI Taxonomy" id="41045"/>
    <lineage>
        <taxon>Eukaryota</taxon>
        <taxon>Sar</taxon>
        <taxon>Stramenopiles</taxon>
        <taxon>Oomycota</taxon>
        <taxon>Peronosporomycetes</taxon>
        <taxon>Pythiales</taxon>
        <taxon>Pythiaceae</taxon>
        <taxon>Pythium</taxon>
    </lineage>
</organism>
<sequence length="243" mass="27128">MGAPVSFTTDNTGFIVSLRAEQRDPSFCMGSLIASRWVITAAHCLNKGKIRWVVVTAINSSKERKAGEIIEVERTIRHPKYRVVREKDQLMYNYDLLLVELRMSSVRTPIKMVNFNGLDVPQSIKQAKKATAFGLTLLNKAEVLRSVDHPLHYGKEKCNKLMQVKFTMPSDYVVCLGDKTTPKACLNDTASGGNPVILLPNTRTQRLLGVGSAGVACGYRKNYAMYTEISVNLQFIFQNVPIV</sequence>
<dbReference type="EMBL" id="SPLM01000039">
    <property type="protein sequence ID" value="TMW64602.1"/>
    <property type="molecule type" value="Genomic_DNA"/>
</dbReference>
<keyword evidence="7" id="KW-1185">Reference proteome</keyword>
<protein>
    <recommendedName>
        <fullName evidence="5">Peptidase S1 domain-containing protein</fullName>
    </recommendedName>
</protein>
<dbReference type="InterPro" id="IPR050430">
    <property type="entry name" value="Peptidase_S1"/>
</dbReference>
<dbReference type="PANTHER" id="PTHR24276">
    <property type="entry name" value="POLYSERASE-RELATED"/>
    <property type="match status" value="1"/>
</dbReference>
<dbReference type="PROSITE" id="PS00134">
    <property type="entry name" value="TRYPSIN_HIS"/>
    <property type="match status" value="1"/>
</dbReference>
<feature type="domain" description="Peptidase S1" evidence="5">
    <location>
        <begin position="1"/>
        <end position="241"/>
    </location>
</feature>
<keyword evidence="2" id="KW-0843">Virulence</keyword>
<evidence type="ECO:0000313" key="7">
    <source>
        <dbReference type="Proteomes" id="UP000794436"/>
    </source>
</evidence>
<gene>
    <name evidence="6" type="ORF">Poli38472_011482</name>
</gene>
<dbReference type="PROSITE" id="PS50240">
    <property type="entry name" value="TRYPSIN_DOM"/>
    <property type="match status" value="1"/>
</dbReference>
<comment type="caution">
    <text evidence="6">The sequence shown here is derived from an EMBL/GenBank/DDBJ whole genome shotgun (WGS) entry which is preliminary data.</text>
</comment>
<evidence type="ECO:0000256" key="3">
    <source>
        <dbReference type="ARBA" id="ARBA00023157"/>
    </source>
</evidence>
<proteinExistence type="predicted"/>
<dbReference type="SUPFAM" id="SSF50494">
    <property type="entry name" value="Trypsin-like serine proteases"/>
    <property type="match status" value="1"/>
</dbReference>
<evidence type="ECO:0000256" key="4">
    <source>
        <dbReference type="ARBA" id="ARBA00023180"/>
    </source>
</evidence>
<dbReference type="InterPro" id="IPR043504">
    <property type="entry name" value="Peptidase_S1_PA_chymotrypsin"/>
</dbReference>
<evidence type="ECO:0000256" key="1">
    <source>
        <dbReference type="ARBA" id="ARBA00022729"/>
    </source>
</evidence>
<dbReference type="Pfam" id="PF00089">
    <property type="entry name" value="Trypsin"/>
    <property type="match status" value="1"/>
</dbReference>
<keyword evidence="4" id="KW-0325">Glycoprotein</keyword>
<dbReference type="InterPro" id="IPR009003">
    <property type="entry name" value="Peptidase_S1_PA"/>
</dbReference>
<evidence type="ECO:0000313" key="6">
    <source>
        <dbReference type="EMBL" id="TMW64602.1"/>
    </source>
</evidence>
<dbReference type="GO" id="GO:0006508">
    <property type="term" value="P:proteolysis"/>
    <property type="evidence" value="ECO:0007669"/>
    <property type="project" value="InterPro"/>
</dbReference>
<reference evidence="6" key="1">
    <citation type="submission" date="2019-03" db="EMBL/GenBank/DDBJ databases">
        <title>Long read genome sequence of the mycoparasitic Pythium oligandrum ATCC 38472 isolated from sugarbeet rhizosphere.</title>
        <authorList>
            <person name="Gaulin E."/>
        </authorList>
    </citation>
    <scope>NUCLEOTIDE SEQUENCE</scope>
    <source>
        <strain evidence="6">ATCC 38472_TT</strain>
    </source>
</reference>
<dbReference type="Proteomes" id="UP000794436">
    <property type="component" value="Unassembled WGS sequence"/>
</dbReference>
<evidence type="ECO:0000259" key="5">
    <source>
        <dbReference type="PROSITE" id="PS50240"/>
    </source>
</evidence>